<evidence type="ECO:0000256" key="14">
    <source>
        <dbReference type="ARBA" id="ARBA00029490"/>
    </source>
</evidence>
<evidence type="ECO:0000256" key="15">
    <source>
        <dbReference type="HAMAP-Rule" id="MF_00012"/>
    </source>
</evidence>
<evidence type="ECO:0000256" key="3">
    <source>
        <dbReference type="ARBA" id="ARBA00022605"/>
    </source>
</evidence>
<comment type="catalytic activity">
    <reaction evidence="15">
        <text>(2R,3R)-2,3-dihydroxy-3-methylpentanoate = (S)-3-methyl-2-oxopentanoate + H2O</text>
        <dbReference type="Rhea" id="RHEA:27694"/>
        <dbReference type="ChEBI" id="CHEBI:15377"/>
        <dbReference type="ChEBI" id="CHEBI:35146"/>
        <dbReference type="ChEBI" id="CHEBI:49258"/>
        <dbReference type="EC" id="4.2.1.9"/>
    </reaction>
</comment>
<dbReference type="GO" id="GO:0051537">
    <property type="term" value="F:2 iron, 2 sulfur cluster binding"/>
    <property type="evidence" value="ECO:0007669"/>
    <property type="project" value="UniProtKB-UniRule"/>
</dbReference>
<keyword evidence="10 15" id="KW-0100">Branched-chain amino acid biosynthesis</keyword>
<evidence type="ECO:0000259" key="17">
    <source>
        <dbReference type="Pfam" id="PF24877"/>
    </source>
</evidence>
<feature type="modified residue" description="N6-carboxylysine" evidence="15">
    <location>
        <position position="125"/>
    </location>
</feature>
<dbReference type="GO" id="GO:0004160">
    <property type="term" value="F:dihydroxy-acid dehydratase activity"/>
    <property type="evidence" value="ECO:0007669"/>
    <property type="project" value="UniProtKB-UniRule"/>
</dbReference>
<dbReference type="Gene3D" id="3.50.30.80">
    <property type="entry name" value="IlvD/EDD C-terminal domain-like"/>
    <property type="match status" value="1"/>
</dbReference>
<keyword evidence="4 15" id="KW-0001">2Fe-2S</keyword>
<comment type="pathway">
    <text evidence="13 15">Amino-acid biosynthesis; L-isoleucine biosynthesis; L-isoleucine from 2-oxobutanoate: step 3/4.</text>
</comment>
<keyword evidence="5 15" id="KW-0479">Metal-binding</keyword>
<evidence type="ECO:0000256" key="1">
    <source>
        <dbReference type="ARBA" id="ARBA00001946"/>
    </source>
</evidence>
<dbReference type="InterPro" id="IPR050165">
    <property type="entry name" value="DHAD_IlvD/Edd"/>
</dbReference>
<dbReference type="KEGG" id="hbq:QI031_12990"/>
<evidence type="ECO:0000256" key="10">
    <source>
        <dbReference type="ARBA" id="ARBA00023304"/>
    </source>
</evidence>
<dbReference type="GO" id="GO:0009099">
    <property type="term" value="P:L-valine biosynthetic process"/>
    <property type="evidence" value="ECO:0007669"/>
    <property type="project" value="UniProtKB-UniRule"/>
</dbReference>
<reference evidence="18 19" key="1">
    <citation type="journal article" date="2023" name="Limnol Oceanogr Lett">
        <title>Environmental adaptations by the intertidal Antarctic cyanobacterium Halotia branconii CENA392 as revealed using long-read genome sequencing.</title>
        <authorList>
            <person name="Dextro R.B."/>
            <person name="Delbaje E."/>
            <person name="Freitas P.N.N."/>
            <person name="Geraldes V."/>
            <person name="Pinto E."/>
            <person name="Long P.F."/>
            <person name="Fiore M.F."/>
        </authorList>
    </citation>
    <scope>NUCLEOTIDE SEQUENCE [LARGE SCALE GENOMIC DNA]</scope>
    <source>
        <strain evidence="18 19">CENA392</strain>
    </source>
</reference>
<comment type="cofactor">
    <cofactor evidence="1 15">
        <name>Mg(2+)</name>
        <dbReference type="ChEBI" id="CHEBI:18420"/>
    </cofactor>
</comment>
<dbReference type="PROSITE" id="PS00886">
    <property type="entry name" value="ILVD_EDD_1"/>
    <property type="match status" value="1"/>
</dbReference>
<feature type="binding site" description="via carbamate group" evidence="15">
    <location>
        <position position="125"/>
    </location>
    <ligand>
        <name>Mg(2+)</name>
        <dbReference type="ChEBI" id="CHEBI:18420"/>
    </ligand>
</feature>
<feature type="binding site" evidence="15">
    <location>
        <position position="447"/>
    </location>
    <ligand>
        <name>Mg(2+)</name>
        <dbReference type="ChEBI" id="CHEBI:18420"/>
    </ligand>
</feature>
<name>A0AAJ6PCF2_9CYAN</name>
<comment type="subunit">
    <text evidence="15">Homodimer.</text>
</comment>
<evidence type="ECO:0000256" key="13">
    <source>
        <dbReference type="ARBA" id="ARBA00029437"/>
    </source>
</evidence>
<dbReference type="PANTHER" id="PTHR21000">
    <property type="entry name" value="DIHYDROXY-ACID DEHYDRATASE DAD"/>
    <property type="match status" value="1"/>
</dbReference>
<evidence type="ECO:0000256" key="6">
    <source>
        <dbReference type="ARBA" id="ARBA00022842"/>
    </source>
</evidence>
<evidence type="ECO:0000256" key="2">
    <source>
        <dbReference type="ARBA" id="ARBA00006486"/>
    </source>
</evidence>
<evidence type="ECO:0000313" key="18">
    <source>
        <dbReference type="EMBL" id="WGV28797.1"/>
    </source>
</evidence>
<feature type="domain" description="Dihydroxy-acid/6-phosphogluconate dehydratase C-terminal" evidence="17">
    <location>
        <begin position="365"/>
        <end position="554"/>
    </location>
</feature>
<keyword evidence="3 15" id="KW-0028">Amino-acid biosynthesis</keyword>
<dbReference type="GO" id="GO:0000287">
    <property type="term" value="F:magnesium ion binding"/>
    <property type="evidence" value="ECO:0007669"/>
    <property type="project" value="UniProtKB-UniRule"/>
</dbReference>
<evidence type="ECO:0000256" key="4">
    <source>
        <dbReference type="ARBA" id="ARBA00022714"/>
    </source>
</evidence>
<keyword evidence="6 15" id="KW-0460">Magnesium</keyword>
<keyword evidence="19" id="KW-1185">Reference proteome</keyword>
<dbReference type="Pfam" id="PF24877">
    <property type="entry name" value="ILV_EDD_C"/>
    <property type="match status" value="1"/>
</dbReference>
<comment type="similarity">
    <text evidence="2 15">Belongs to the IlvD/Edd family.</text>
</comment>
<evidence type="ECO:0000256" key="9">
    <source>
        <dbReference type="ARBA" id="ARBA00023239"/>
    </source>
</evidence>
<dbReference type="GO" id="GO:0009097">
    <property type="term" value="P:isoleucine biosynthetic process"/>
    <property type="evidence" value="ECO:0007669"/>
    <property type="project" value="UniProtKB-UniRule"/>
</dbReference>
<evidence type="ECO:0000256" key="12">
    <source>
        <dbReference type="ARBA" id="ARBA00029436"/>
    </source>
</evidence>
<dbReference type="InterPro" id="IPR004404">
    <property type="entry name" value="DihydroxyA_deHydtase"/>
</dbReference>
<feature type="binding site" evidence="15">
    <location>
        <position position="50"/>
    </location>
    <ligand>
        <name>[2Fe-2S] cluster</name>
        <dbReference type="ChEBI" id="CHEBI:190135"/>
    </ligand>
</feature>
<dbReference type="InterPro" id="IPR037237">
    <property type="entry name" value="IlvD/EDD_N"/>
</dbReference>
<protein>
    <recommendedName>
        <fullName evidence="14 15">Dihydroxy-acid dehydratase</fullName>
        <shortName evidence="15">DAD</shortName>
        <ecNumber evidence="14 15">4.2.1.9</ecNumber>
    </recommendedName>
</protein>
<dbReference type="EMBL" id="CP124543">
    <property type="protein sequence ID" value="WGV28797.1"/>
    <property type="molecule type" value="Genomic_DNA"/>
</dbReference>
<feature type="binding site" evidence="15">
    <location>
        <position position="82"/>
    </location>
    <ligand>
        <name>Mg(2+)</name>
        <dbReference type="ChEBI" id="CHEBI:18420"/>
    </ligand>
</feature>
<comment type="function">
    <text evidence="15">Functions in the biosynthesis of branched-chain amino acids. Catalyzes the dehydration of (2R,3R)-2,3-dihydroxy-3-methylpentanoate (2,3-dihydroxy-3-methylvalerate) into 2-oxo-3-methylpentanoate (2-oxo-3-methylvalerate) and of (2R)-2,3-dihydroxy-3-methylbutanoate (2,3-dihydroxyisovalerate) into 2-oxo-3-methylbutanoate (2-oxoisovalerate), the penultimate precursor to L-isoleucine and L-valine, respectively.</text>
</comment>
<dbReference type="Pfam" id="PF00920">
    <property type="entry name" value="ILVD_EDD_N"/>
    <property type="match status" value="1"/>
</dbReference>
<dbReference type="EC" id="4.2.1.9" evidence="14 15"/>
<dbReference type="NCBIfam" id="NF002068">
    <property type="entry name" value="PRK00911.1"/>
    <property type="match status" value="1"/>
</dbReference>
<evidence type="ECO:0000256" key="7">
    <source>
        <dbReference type="ARBA" id="ARBA00023004"/>
    </source>
</evidence>
<comment type="catalytic activity">
    <reaction evidence="11">
        <text>(2R)-2,3-dihydroxy-3-methylbutanoate = 3-methyl-2-oxobutanoate + H2O</text>
        <dbReference type="Rhea" id="RHEA:24809"/>
        <dbReference type="ChEBI" id="CHEBI:11851"/>
        <dbReference type="ChEBI" id="CHEBI:15377"/>
        <dbReference type="ChEBI" id="CHEBI:49072"/>
        <dbReference type="EC" id="4.2.1.9"/>
    </reaction>
    <physiologicalReaction direction="left-to-right" evidence="11">
        <dbReference type="Rhea" id="RHEA:24810"/>
    </physiologicalReaction>
</comment>
<evidence type="ECO:0000259" key="16">
    <source>
        <dbReference type="Pfam" id="PF00920"/>
    </source>
</evidence>
<evidence type="ECO:0000256" key="5">
    <source>
        <dbReference type="ARBA" id="ARBA00022723"/>
    </source>
</evidence>
<dbReference type="SUPFAM" id="SSF143975">
    <property type="entry name" value="IlvD/EDD N-terminal domain-like"/>
    <property type="match status" value="1"/>
</dbReference>
<dbReference type="PROSITE" id="PS00887">
    <property type="entry name" value="ILVD_EDD_2"/>
    <property type="match status" value="1"/>
</dbReference>
<dbReference type="SUPFAM" id="SSF52016">
    <property type="entry name" value="LeuD/IlvD-like"/>
    <property type="match status" value="1"/>
</dbReference>
<evidence type="ECO:0000256" key="8">
    <source>
        <dbReference type="ARBA" id="ARBA00023014"/>
    </source>
</evidence>
<evidence type="ECO:0000313" key="19">
    <source>
        <dbReference type="Proteomes" id="UP001223520"/>
    </source>
</evidence>
<accession>A0AAJ6PCF2</accession>
<sequence length="560" mass="59173">MSENLRSQVVTQGVQRSPNRAMLRAVGFQDQDFNKAIVGVANAYSTITPCNMGINQLAQRAEAGIKLAGAMPQMFGTITISDGISMGTEGMKYSLVSREVIADSIETVCNGQSMDGVIAIGGCDKNMPGAMIAMARMNIPAIFVYGGTIKPGHYNGKDLTVVSSFEAVGQHSAGKIDSKELLEIESRACPGAGSCGGMFTANTMSSAFEAMGMSLPYSSTMAAEDDEKADSTEESAKVLIEAIRNQLLPRQIITRKSIENAISVIMAVGGSTNAVLHFLAIARAAGVELNLDDFETIRGRVPVLCDLKPSGRYVATDLHQAGGIPQVMKMLLMHGLLHADCITITGKTIAEILADVPDEPPTNQDVIRPWNKPMYKQGHLAILKGNLATEGAVAKITGIKNPRITGPARVFDSEEECLDAILAGKIQAGDVIIVRYEGPKGGPGMREMLAPTSAIIGAGLGDAVGLITDGRFSGGTYGMVVGHIAPEAAVGGAIALVEEGDRITIDANSRLLQINIDDAELANRRAKWQPRPPRYPKGILAKYAKLVSSSSFGAVTDLDL</sequence>
<feature type="domain" description="Dihydroxy-acid/6-phosphogluconate dehydratase N-terminal" evidence="16">
    <location>
        <begin position="35"/>
        <end position="351"/>
    </location>
</feature>
<dbReference type="FunFam" id="3.50.30.80:FF:000001">
    <property type="entry name" value="Dihydroxy-acid dehydratase"/>
    <property type="match status" value="1"/>
</dbReference>
<comment type="cofactor">
    <cofactor evidence="15">
        <name>[2Fe-2S] cluster</name>
        <dbReference type="ChEBI" id="CHEBI:190135"/>
    </cofactor>
    <text evidence="15">Binds 1 [2Fe-2S] cluster per subunit. This cluster acts as a Lewis acid cofactor.</text>
</comment>
<dbReference type="RefSeq" id="WP_281486012.1">
    <property type="nucleotide sequence ID" value="NZ_CP124543.1"/>
</dbReference>
<comment type="pathway">
    <text evidence="12 15">Amino-acid biosynthesis; L-valine biosynthesis; L-valine from pyruvate: step 3/4.</text>
</comment>
<feature type="binding site" evidence="15">
    <location>
        <position position="124"/>
    </location>
    <ligand>
        <name>Mg(2+)</name>
        <dbReference type="ChEBI" id="CHEBI:18420"/>
    </ligand>
</feature>
<keyword evidence="8 15" id="KW-0411">Iron-sulfur</keyword>
<dbReference type="InterPro" id="IPR042096">
    <property type="entry name" value="Dihydro-acid_dehy_C"/>
</dbReference>
<organism evidence="18 19">
    <name type="scientific">Halotia branconii CENA392</name>
    <dbReference type="NCBI Taxonomy" id="1539056"/>
    <lineage>
        <taxon>Bacteria</taxon>
        <taxon>Bacillati</taxon>
        <taxon>Cyanobacteriota</taxon>
        <taxon>Cyanophyceae</taxon>
        <taxon>Nostocales</taxon>
        <taxon>Nodulariaceae</taxon>
        <taxon>Halotia</taxon>
    </lineage>
</organism>
<gene>
    <name evidence="15 18" type="primary">ilvD</name>
    <name evidence="18" type="ORF">QI031_12990</name>
</gene>
<feature type="active site" description="Proton acceptor" evidence="15">
    <location>
        <position position="473"/>
    </location>
</feature>
<dbReference type="InterPro" id="IPR056740">
    <property type="entry name" value="ILV_EDD_C"/>
</dbReference>
<dbReference type="InterPro" id="IPR000581">
    <property type="entry name" value="ILV_EDD_N"/>
</dbReference>
<dbReference type="InterPro" id="IPR020558">
    <property type="entry name" value="DiOHA_6PGluconate_deHydtase_CS"/>
</dbReference>
<comment type="caution">
    <text evidence="15">Lacks conserved residue(s) required for the propagation of feature annotation.</text>
</comment>
<keyword evidence="7 15" id="KW-0408">Iron</keyword>
<dbReference type="Proteomes" id="UP001223520">
    <property type="component" value="Chromosome"/>
</dbReference>
<keyword evidence="9 15" id="KW-0456">Lyase</keyword>
<dbReference type="AlphaFoldDB" id="A0AAJ6PCF2"/>
<dbReference type="PANTHER" id="PTHR21000:SF5">
    <property type="entry name" value="DIHYDROXY-ACID DEHYDRATASE, MITOCHONDRIAL"/>
    <property type="match status" value="1"/>
</dbReference>
<proteinExistence type="inferred from homology"/>
<evidence type="ECO:0000256" key="11">
    <source>
        <dbReference type="ARBA" id="ARBA00029304"/>
    </source>
</evidence>
<dbReference type="HAMAP" id="MF_00012">
    <property type="entry name" value="IlvD"/>
    <property type="match status" value="1"/>
</dbReference>
<dbReference type="NCBIfam" id="TIGR00110">
    <property type="entry name" value="ilvD"/>
    <property type="match status" value="1"/>
</dbReference>